<feature type="compositionally biased region" description="Polar residues" evidence="1">
    <location>
        <begin position="874"/>
        <end position="883"/>
    </location>
</feature>
<protein>
    <recommendedName>
        <fullName evidence="2">Fibronectin type-III domain-containing protein</fullName>
    </recommendedName>
</protein>
<dbReference type="CDD" id="cd00063">
    <property type="entry name" value="FN3"/>
    <property type="match status" value="2"/>
</dbReference>
<evidence type="ECO:0000313" key="3">
    <source>
        <dbReference type="EMBL" id="GGR84558.1"/>
    </source>
</evidence>
<feature type="region of interest" description="Disordered" evidence="1">
    <location>
        <begin position="586"/>
        <end position="608"/>
    </location>
</feature>
<feature type="compositionally biased region" description="Basic and acidic residues" evidence="1">
    <location>
        <begin position="301"/>
        <end position="310"/>
    </location>
</feature>
<feature type="region of interest" description="Disordered" evidence="1">
    <location>
        <begin position="390"/>
        <end position="434"/>
    </location>
</feature>
<comment type="caution">
    <text evidence="3">The sequence shown here is derived from an EMBL/GenBank/DDBJ whole genome shotgun (WGS) entry which is preliminary data.</text>
</comment>
<evidence type="ECO:0000313" key="4">
    <source>
        <dbReference type="Proteomes" id="UP000644548"/>
    </source>
</evidence>
<keyword evidence="4" id="KW-1185">Reference proteome</keyword>
<reference evidence="4" key="1">
    <citation type="journal article" date="2019" name="Int. J. Syst. Evol. Microbiol.">
        <title>The Global Catalogue of Microorganisms (GCM) 10K type strain sequencing project: providing services to taxonomists for standard genome sequencing and annotation.</title>
        <authorList>
            <consortium name="The Broad Institute Genomics Platform"/>
            <consortium name="The Broad Institute Genome Sequencing Center for Infectious Disease"/>
            <person name="Wu L."/>
            <person name="Ma J."/>
        </authorList>
    </citation>
    <scope>NUCLEOTIDE SEQUENCE [LARGE SCALE GENOMIC DNA]</scope>
    <source>
        <strain evidence="4">JCM 31405</strain>
    </source>
</reference>
<feature type="compositionally biased region" description="Polar residues" evidence="1">
    <location>
        <begin position="397"/>
        <end position="416"/>
    </location>
</feature>
<dbReference type="Proteomes" id="UP000644548">
    <property type="component" value="Unassembled WGS sequence"/>
</dbReference>
<dbReference type="InterPro" id="IPR036116">
    <property type="entry name" value="FN3_sf"/>
</dbReference>
<organism evidence="3 4">
    <name type="scientific">Deinococcus sedimenti</name>
    <dbReference type="NCBI Taxonomy" id="1867090"/>
    <lineage>
        <taxon>Bacteria</taxon>
        <taxon>Thermotogati</taxon>
        <taxon>Deinococcota</taxon>
        <taxon>Deinococci</taxon>
        <taxon>Deinococcales</taxon>
        <taxon>Deinococcaceae</taxon>
        <taxon>Deinococcus</taxon>
    </lineage>
</organism>
<dbReference type="RefSeq" id="WP_189071950.1">
    <property type="nucleotide sequence ID" value="NZ_BMQN01000001.1"/>
</dbReference>
<sequence length="1016" mass="109706">MPFILSSDPATTREIALQTGVFVSGTCGDFIDVSQMVLGYAEDGPMVLSQWITGSGAAPEVDAGGVISLVMNAGGFPVESLNWRQTREEGISSDLTLIGDARDAAPTQVTVTAEQFSGIYPIGRLMDEHSYSRTEQGVTTGLLGSDRGLAATSPLPELIVWERERQELTPAKQTELARQIQTLPPAHRPQARSLGRRIPVDSVVYAALATVPHRLLAPAPFHSFDFIEGDVTYSTLGKTARQIVSDIWGRVGYQTALEGDVLVIRQGGPSGDLILGDPLSMSYEKISLDAPVVNVQGGTRDPQEPDEPRELPVSPQPTVTPSATGAEVRWEAVKGASSYRVERSKGRATPYAGGWVTFAQTPATRAGDSGLTPDTDYQYRVTATVNGRALEPGAPTATRTTAQPSRRPNPIQNLQASDRRSNSVTLRWDPPENTDGKASATNYLIRVDGIGVAQTSQTWVHLDALTTGALITVAVLADSPAGTSDPVTATIQLDNLPPAIPSVSAELAGSPYSNRISISVPRPDGADTVQVRVRLQVNGLPGPAQGEQTFSVPTEPIEGAGGDEPITWEFIGQFSATYSVEARAENGNGVSDWSSGTTVTTDGEKPKATTDPVLLAFEREGGVLELSSSSLESSSRTRIWKSKGRVKKTEVMRWQNTVISGKLQNRKTSGFPLQPPREQHLVSTEVTQFTYGLGGYPDVITARESETTRYSTQFKREGSADPQVLGRDRTREEFTYSPQGHLERIVTVYSIGTSVLETRKADDRKAVEGVKMIMEEGRREESWVPAGRGLWLHTIDDVSTRLIPHYVVKSGSTTGDWDTMRTEPWVKEQLREVTETGPSTVSAPTADDLNPPDLERTSTESGRGLGDAGAWFKLSSNPSSTPATGADPKLRNDITDPDAAEQVDTGGAGMDGKPGEDLPTPATRDGYVVSHRTPGVRYSVNPDEISVKLPWVRQPEALRRYARMIGAGAGPRYRVTRVYGVPYNPPTLDLALETSIRATFDSFEMTVVTESRTRPD</sequence>
<feature type="domain" description="Fibronectin type-III" evidence="2">
    <location>
        <begin position="410"/>
        <end position="499"/>
    </location>
</feature>
<dbReference type="InterPro" id="IPR003961">
    <property type="entry name" value="FN3_dom"/>
</dbReference>
<evidence type="ECO:0000259" key="2">
    <source>
        <dbReference type="PROSITE" id="PS50853"/>
    </source>
</evidence>
<feature type="region of interest" description="Disordered" evidence="1">
    <location>
        <begin position="294"/>
        <end position="323"/>
    </location>
</feature>
<dbReference type="EMBL" id="BMQN01000001">
    <property type="protein sequence ID" value="GGR84558.1"/>
    <property type="molecule type" value="Genomic_DNA"/>
</dbReference>
<dbReference type="SUPFAM" id="SSF49265">
    <property type="entry name" value="Fibronectin type III"/>
    <property type="match status" value="1"/>
</dbReference>
<dbReference type="Gene3D" id="2.60.40.10">
    <property type="entry name" value="Immunoglobulins"/>
    <property type="match status" value="2"/>
</dbReference>
<name>A0ABQ2S2N6_9DEIO</name>
<dbReference type="PROSITE" id="PS50853">
    <property type="entry name" value="FN3"/>
    <property type="match status" value="2"/>
</dbReference>
<evidence type="ECO:0000256" key="1">
    <source>
        <dbReference type="SAM" id="MobiDB-lite"/>
    </source>
</evidence>
<feature type="compositionally biased region" description="Polar residues" evidence="1">
    <location>
        <begin position="588"/>
        <end position="601"/>
    </location>
</feature>
<dbReference type="InterPro" id="IPR013783">
    <property type="entry name" value="Ig-like_fold"/>
</dbReference>
<feature type="domain" description="Fibronectin type-III" evidence="2">
    <location>
        <begin position="311"/>
        <end position="404"/>
    </location>
</feature>
<accession>A0ABQ2S2N6</accession>
<feature type="region of interest" description="Disordered" evidence="1">
    <location>
        <begin position="831"/>
        <end position="924"/>
    </location>
</feature>
<proteinExistence type="predicted"/>
<dbReference type="SMART" id="SM00060">
    <property type="entry name" value="FN3"/>
    <property type="match status" value="3"/>
</dbReference>
<gene>
    <name evidence="3" type="ORF">GCM10008960_09500</name>
</gene>